<evidence type="ECO:0000313" key="2">
    <source>
        <dbReference type="EMBL" id="RXR33230.1"/>
    </source>
</evidence>
<dbReference type="Proteomes" id="UP000290517">
    <property type="component" value="Unassembled WGS sequence"/>
</dbReference>
<name>A0A4Q1KUD5_9CELL</name>
<dbReference type="RefSeq" id="WP_051702874.1">
    <property type="nucleotide sequence ID" value="NZ_JOFV01000006.1"/>
</dbReference>
<sequence length="179" mass="18260">MQESRSRKIKVGLAGLVVLGVGVAATSALWSDNVWFAGDVSTSSFNLVGSVTGADTGFQEGTTESVALTIPVVEDLAPGETVTRTVWVRNAATSTNAADLVDTPAVTVTGDAASFLTVTAAYNPTGSENPDALAPNEVVPIDVTYQFTNPDTSVTGPNQGAMGKAAKITVQVTGTEVTP</sequence>
<organism evidence="2 3">
    <name type="scientific">Oerskovia turbata</name>
    <dbReference type="NCBI Taxonomy" id="1713"/>
    <lineage>
        <taxon>Bacteria</taxon>
        <taxon>Bacillati</taxon>
        <taxon>Actinomycetota</taxon>
        <taxon>Actinomycetes</taxon>
        <taxon>Micrococcales</taxon>
        <taxon>Cellulomonadaceae</taxon>
        <taxon>Oerskovia</taxon>
    </lineage>
</organism>
<dbReference type="OrthoDB" id="5073838at2"/>
<reference evidence="3 4" key="1">
    <citation type="submission" date="2019-01" db="EMBL/GenBank/DDBJ databases">
        <title>Oerskovia turbata Genome sequencing and assembly.</title>
        <authorList>
            <person name="Dou T."/>
        </authorList>
    </citation>
    <scope>NUCLEOTIDE SEQUENCE [LARGE SCALE GENOMIC DNA]</scope>
    <source>
        <strain evidence="2 3">JCM12123</strain>
        <strain evidence="1 4">JCM3160</strain>
    </source>
</reference>
<dbReference type="EMBL" id="SDJQ01000015">
    <property type="protein sequence ID" value="RXR33230.1"/>
    <property type="molecule type" value="Genomic_DNA"/>
</dbReference>
<proteinExistence type="predicted"/>
<dbReference type="EMBL" id="SDJR01000005">
    <property type="protein sequence ID" value="RXR25682.1"/>
    <property type="molecule type" value="Genomic_DNA"/>
</dbReference>
<protein>
    <recommendedName>
        <fullName evidence="5">Alternate-type signal peptide domain-containing protein</fullName>
    </recommendedName>
</protein>
<dbReference type="Proteomes" id="UP000289805">
    <property type="component" value="Unassembled WGS sequence"/>
</dbReference>
<accession>A0A4Q1KUD5</accession>
<dbReference type="AlphaFoldDB" id="A0A4Q1KUD5"/>
<evidence type="ECO:0008006" key="5">
    <source>
        <dbReference type="Google" id="ProtNLM"/>
    </source>
</evidence>
<evidence type="ECO:0000313" key="3">
    <source>
        <dbReference type="Proteomes" id="UP000289805"/>
    </source>
</evidence>
<comment type="caution">
    <text evidence="2">The sequence shown here is derived from an EMBL/GenBank/DDBJ whole genome shotgun (WGS) entry which is preliminary data.</text>
</comment>
<dbReference type="STRING" id="1713.GCA_000718325_01523"/>
<evidence type="ECO:0000313" key="4">
    <source>
        <dbReference type="Proteomes" id="UP000290517"/>
    </source>
</evidence>
<gene>
    <name evidence="1" type="ORF">EQW73_09200</name>
    <name evidence="2" type="ORF">EQW78_12145</name>
</gene>
<evidence type="ECO:0000313" key="1">
    <source>
        <dbReference type="EMBL" id="RXR25682.1"/>
    </source>
</evidence>
<keyword evidence="4" id="KW-1185">Reference proteome</keyword>